<protein>
    <submittedName>
        <fullName evidence="1">Uncharacterized protein</fullName>
    </submittedName>
</protein>
<evidence type="ECO:0000313" key="1">
    <source>
        <dbReference type="EMBL" id="MBC3211479.1"/>
    </source>
</evidence>
<dbReference type="RefSeq" id="WP_147281025.1">
    <property type="nucleotide sequence ID" value="NZ_JACBIV010000004.1"/>
</dbReference>
<name>A0AAW3WL61_SERFO</name>
<evidence type="ECO:0000313" key="2">
    <source>
        <dbReference type="Proteomes" id="UP000659084"/>
    </source>
</evidence>
<organism evidence="1 2">
    <name type="scientific">Serratia fonticola</name>
    <dbReference type="NCBI Taxonomy" id="47917"/>
    <lineage>
        <taxon>Bacteria</taxon>
        <taxon>Pseudomonadati</taxon>
        <taxon>Pseudomonadota</taxon>
        <taxon>Gammaproteobacteria</taxon>
        <taxon>Enterobacterales</taxon>
        <taxon>Yersiniaceae</taxon>
        <taxon>Serratia</taxon>
    </lineage>
</organism>
<dbReference type="EMBL" id="JACNYO010000003">
    <property type="protein sequence ID" value="MBC3211479.1"/>
    <property type="molecule type" value="Genomic_DNA"/>
</dbReference>
<accession>A0AAW3WL61</accession>
<sequence>MKHTPQNNAQVLGLNAPVVRLTGTRRQKADQLITMFDEAEARIKREEHYRGDRETFRIKG</sequence>
<dbReference type="Proteomes" id="UP000659084">
    <property type="component" value="Unassembled WGS sequence"/>
</dbReference>
<reference evidence="1" key="1">
    <citation type="submission" date="2020-08" db="EMBL/GenBank/DDBJ databases">
        <title>Food and environmental bacterial isolates.</title>
        <authorList>
            <person name="Richter L."/>
            <person name="Du Plessis E.M."/>
            <person name="Duvenage S."/>
            <person name="Allam M."/>
            <person name="Korsten L."/>
        </authorList>
    </citation>
    <scope>NUCLEOTIDE SEQUENCE</scope>
    <source>
        <strain evidence="1">UPMP2127</strain>
    </source>
</reference>
<dbReference type="AlphaFoldDB" id="A0AAW3WL61"/>
<proteinExistence type="predicted"/>
<gene>
    <name evidence="1" type="ORF">H8J20_04930</name>
</gene>
<comment type="caution">
    <text evidence="1">The sequence shown here is derived from an EMBL/GenBank/DDBJ whole genome shotgun (WGS) entry which is preliminary data.</text>
</comment>